<dbReference type="Gene3D" id="3.40.50.1820">
    <property type="entry name" value="alpha/beta hydrolase"/>
    <property type="match status" value="1"/>
</dbReference>
<feature type="domain" description="Alpha/beta hydrolase fold-3" evidence="2">
    <location>
        <begin position="66"/>
        <end position="171"/>
    </location>
</feature>
<feature type="domain" description="Alpha/beta hydrolase fold-3" evidence="2">
    <location>
        <begin position="190"/>
        <end position="246"/>
    </location>
</feature>
<sequence length="253" mass="27515">MNALDKDQAYSPSHFATNVEATLARQADAGRALVARRAPLAGRATASPATRFNLFVPDGDGPWTLMVFIHGGYWQELDATATDFLAQRYLARGMAFASIGYDLAPDVLIETMIEQCVQGLAAAFQTLNEHGGAWSIKLGGHSAGAQLAYWVARRTRLPIDRLLLISGVFDLAPLVDTYVNAPLDLNVEQARALSPLHDDLAGLPPCRVVIAENDPPAFHRQADAFLAALAKADVHAERIELPDCDHFDVLERF</sequence>
<evidence type="ECO:0000313" key="4">
    <source>
        <dbReference type="Proteomes" id="UP001319882"/>
    </source>
</evidence>
<accession>A0ABS8DUQ1</accession>
<gene>
    <name evidence="3" type="ORF">GEV37_13145</name>
</gene>
<keyword evidence="4" id="KW-1185">Reference proteome</keyword>
<name>A0ABS8DUQ1_9GAMM</name>
<dbReference type="Proteomes" id="UP001319882">
    <property type="component" value="Unassembled WGS sequence"/>
</dbReference>
<protein>
    <submittedName>
        <fullName evidence="3">Alpha/beta hydrolase</fullName>
    </submittedName>
</protein>
<dbReference type="InterPro" id="IPR050300">
    <property type="entry name" value="GDXG_lipolytic_enzyme"/>
</dbReference>
<dbReference type="InterPro" id="IPR013094">
    <property type="entry name" value="AB_hydrolase_3"/>
</dbReference>
<reference evidence="3 4" key="1">
    <citation type="journal article" date="2021" name="Sci. Rep.">
        <title>Genome analysis of a halophilic bacterium Halomonas malpeensis YU-PRIM-29(T) reveals its exopolysaccharide and pigment producing capabilities.</title>
        <authorList>
            <person name="Athmika"/>
            <person name="Ghate S.D."/>
            <person name="Arun A.B."/>
            <person name="Rao S.S."/>
            <person name="Kumar S.T.A."/>
            <person name="Kandiyil M.K."/>
            <person name="Saptami K."/>
            <person name="Rekha P.D."/>
        </authorList>
    </citation>
    <scope>NUCLEOTIDE SEQUENCE [LARGE SCALE GENOMIC DNA]</scope>
    <source>
        <strain evidence="4">prim 29</strain>
    </source>
</reference>
<proteinExistence type="predicted"/>
<dbReference type="RefSeq" id="WP_227390720.1">
    <property type="nucleotide sequence ID" value="NZ_JBHSCJ010000002.1"/>
</dbReference>
<comment type="caution">
    <text evidence="3">The sequence shown here is derived from an EMBL/GenBank/DDBJ whole genome shotgun (WGS) entry which is preliminary data.</text>
</comment>
<evidence type="ECO:0000259" key="2">
    <source>
        <dbReference type="Pfam" id="PF07859"/>
    </source>
</evidence>
<organism evidence="3 4">
    <name type="scientific">Vreelandella malpeensis</name>
    <dbReference type="NCBI Taxonomy" id="1172368"/>
    <lineage>
        <taxon>Bacteria</taxon>
        <taxon>Pseudomonadati</taxon>
        <taxon>Pseudomonadota</taxon>
        <taxon>Gammaproteobacteria</taxon>
        <taxon>Oceanospirillales</taxon>
        <taxon>Halomonadaceae</taxon>
        <taxon>Vreelandella</taxon>
    </lineage>
</organism>
<evidence type="ECO:0000256" key="1">
    <source>
        <dbReference type="ARBA" id="ARBA00022801"/>
    </source>
</evidence>
<evidence type="ECO:0000313" key="3">
    <source>
        <dbReference type="EMBL" id="MCB8890058.1"/>
    </source>
</evidence>
<keyword evidence="1 3" id="KW-0378">Hydrolase</keyword>
<dbReference type="InterPro" id="IPR029058">
    <property type="entry name" value="AB_hydrolase_fold"/>
</dbReference>
<dbReference type="GO" id="GO:0016787">
    <property type="term" value="F:hydrolase activity"/>
    <property type="evidence" value="ECO:0007669"/>
    <property type="project" value="UniProtKB-KW"/>
</dbReference>
<dbReference type="Pfam" id="PF07859">
    <property type="entry name" value="Abhydrolase_3"/>
    <property type="match status" value="2"/>
</dbReference>
<dbReference type="SUPFAM" id="SSF53474">
    <property type="entry name" value="alpha/beta-Hydrolases"/>
    <property type="match status" value="1"/>
</dbReference>
<dbReference type="PANTHER" id="PTHR48081:SF33">
    <property type="entry name" value="KYNURENINE FORMAMIDASE"/>
    <property type="match status" value="1"/>
</dbReference>
<dbReference type="PANTHER" id="PTHR48081">
    <property type="entry name" value="AB HYDROLASE SUPERFAMILY PROTEIN C4A8.06C"/>
    <property type="match status" value="1"/>
</dbReference>
<dbReference type="EMBL" id="WHVL01000005">
    <property type="protein sequence ID" value="MCB8890058.1"/>
    <property type="molecule type" value="Genomic_DNA"/>
</dbReference>